<evidence type="ECO:0000313" key="2">
    <source>
        <dbReference type="EMBL" id="RMX61561.1"/>
    </source>
</evidence>
<feature type="signal peptide" evidence="1">
    <location>
        <begin position="1"/>
        <end position="22"/>
    </location>
</feature>
<evidence type="ECO:0000313" key="3">
    <source>
        <dbReference type="Proteomes" id="UP000275408"/>
    </source>
</evidence>
<name>A0A3M6V762_POCDA</name>
<organism evidence="2 3">
    <name type="scientific">Pocillopora damicornis</name>
    <name type="common">Cauliflower coral</name>
    <name type="synonym">Millepora damicornis</name>
    <dbReference type="NCBI Taxonomy" id="46731"/>
    <lineage>
        <taxon>Eukaryota</taxon>
        <taxon>Metazoa</taxon>
        <taxon>Cnidaria</taxon>
        <taxon>Anthozoa</taxon>
        <taxon>Hexacorallia</taxon>
        <taxon>Scleractinia</taxon>
        <taxon>Astrocoeniina</taxon>
        <taxon>Pocilloporidae</taxon>
        <taxon>Pocillopora</taxon>
    </lineage>
</organism>
<dbReference type="OMA" id="AHECSET"/>
<proteinExistence type="predicted"/>
<sequence>MGIANLIFVSLLLMEGALLIESSLECQDLQDEVLCSEEKEAGNCLELPWSGSCRKTCDRCDQCYDAQNIVTCEDEFEKGNCGDTEVAHVCSKTCKVLSCAQEATSASQLPDA</sequence>
<feature type="chain" id="PRO_5018269468" description="ShKT domain-containing protein" evidence="1">
    <location>
        <begin position="23"/>
        <end position="112"/>
    </location>
</feature>
<keyword evidence="3" id="KW-1185">Reference proteome</keyword>
<dbReference type="EMBL" id="RCHS01000009">
    <property type="protein sequence ID" value="RMX61561.1"/>
    <property type="molecule type" value="Genomic_DNA"/>
</dbReference>
<reference evidence="2 3" key="1">
    <citation type="journal article" date="2018" name="Sci. Rep.">
        <title>Comparative analysis of the Pocillopora damicornis genome highlights role of immune system in coral evolution.</title>
        <authorList>
            <person name="Cunning R."/>
            <person name="Bay R.A."/>
            <person name="Gillette P."/>
            <person name="Baker A.C."/>
            <person name="Traylor-Knowles N."/>
        </authorList>
    </citation>
    <scope>NUCLEOTIDE SEQUENCE [LARGE SCALE GENOMIC DNA]</scope>
    <source>
        <strain evidence="2">RSMAS</strain>
        <tissue evidence="2">Whole animal</tissue>
    </source>
</reference>
<dbReference type="OrthoDB" id="5980406at2759"/>
<keyword evidence="1" id="KW-0732">Signal</keyword>
<gene>
    <name evidence="2" type="ORF">pdam_00013709</name>
</gene>
<protein>
    <recommendedName>
        <fullName evidence="4">ShKT domain-containing protein</fullName>
    </recommendedName>
</protein>
<accession>A0A3M6V762</accession>
<dbReference type="AlphaFoldDB" id="A0A3M6V762"/>
<dbReference type="Proteomes" id="UP000275408">
    <property type="component" value="Unassembled WGS sequence"/>
</dbReference>
<comment type="caution">
    <text evidence="2">The sequence shown here is derived from an EMBL/GenBank/DDBJ whole genome shotgun (WGS) entry which is preliminary data.</text>
</comment>
<evidence type="ECO:0000256" key="1">
    <source>
        <dbReference type="SAM" id="SignalP"/>
    </source>
</evidence>
<evidence type="ECO:0008006" key="4">
    <source>
        <dbReference type="Google" id="ProtNLM"/>
    </source>
</evidence>